<dbReference type="InterPro" id="IPR050466">
    <property type="entry name" value="Carboxylest/Gibb_receptor"/>
</dbReference>
<dbReference type="Gene3D" id="3.40.50.1820">
    <property type="entry name" value="alpha/beta hydrolase"/>
    <property type="match status" value="1"/>
</dbReference>
<dbReference type="Proteomes" id="UP001154282">
    <property type="component" value="Unassembled WGS sequence"/>
</dbReference>
<reference evidence="4" key="1">
    <citation type="submission" date="2022-08" db="EMBL/GenBank/DDBJ databases">
        <authorList>
            <person name="Gutierrez-Valencia J."/>
        </authorList>
    </citation>
    <scope>NUCLEOTIDE SEQUENCE</scope>
</reference>
<proteinExistence type="inferred from homology"/>
<dbReference type="InterPro" id="IPR013094">
    <property type="entry name" value="AB_hydrolase_3"/>
</dbReference>
<dbReference type="Pfam" id="PF07859">
    <property type="entry name" value="Abhydrolase_3"/>
    <property type="match status" value="1"/>
</dbReference>
<dbReference type="PROSITE" id="PS01174">
    <property type="entry name" value="LIPASE_GDXG_SER"/>
    <property type="match status" value="1"/>
</dbReference>
<organism evidence="4 5">
    <name type="scientific">Linum tenue</name>
    <dbReference type="NCBI Taxonomy" id="586396"/>
    <lineage>
        <taxon>Eukaryota</taxon>
        <taxon>Viridiplantae</taxon>
        <taxon>Streptophyta</taxon>
        <taxon>Embryophyta</taxon>
        <taxon>Tracheophyta</taxon>
        <taxon>Spermatophyta</taxon>
        <taxon>Magnoliopsida</taxon>
        <taxon>eudicotyledons</taxon>
        <taxon>Gunneridae</taxon>
        <taxon>Pentapetalae</taxon>
        <taxon>rosids</taxon>
        <taxon>fabids</taxon>
        <taxon>Malpighiales</taxon>
        <taxon>Linaceae</taxon>
        <taxon>Linum</taxon>
    </lineage>
</organism>
<dbReference type="EMBL" id="CAMGYJ010000011">
    <property type="protein sequence ID" value="CAI0626391.1"/>
    <property type="molecule type" value="Genomic_DNA"/>
</dbReference>
<dbReference type="PANTHER" id="PTHR23024">
    <property type="entry name" value="ARYLACETAMIDE DEACETYLASE"/>
    <property type="match status" value="1"/>
</dbReference>
<sequence length="321" mass="35754">MDTSAPPQDEVAHDYSPFLRIYKTGRVERLMGTDVTPASLDAKTKVRSKDVVFSPDHNLVSRLYVPDGVKPNQKLPVIVYYHGGGFCIETPFTLKYHEYVNTLSAQANAIAVSVDYRLAPEHPLPVGYDDSWAALQWIASHAGGSGPEEWLNSHADFGRVILAGDSAGANIAHQMAIRNIEGKVFDEMSLGMVLIHPYFWGKDPIGGEPVEAERRKTVDGIWYFACPKTSGCDDPWINPVFDPNLEKLGCGRVLVVVAERDILKERGKEYYEALKKKTGWGGEIVFWEVKDEDHVFHLQKSTCDNALSMNTKIVEFINGGK</sequence>
<dbReference type="InterPro" id="IPR029058">
    <property type="entry name" value="AB_hydrolase_fold"/>
</dbReference>
<keyword evidence="5" id="KW-1185">Reference proteome</keyword>
<dbReference type="GO" id="GO:0016787">
    <property type="term" value="F:hydrolase activity"/>
    <property type="evidence" value="ECO:0007669"/>
    <property type="project" value="InterPro"/>
</dbReference>
<feature type="domain" description="Alpha/beta hydrolase fold-3" evidence="3">
    <location>
        <begin position="78"/>
        <end position="297"/>
    </location>
</feature>
<accession>A0AAV0RZT8</accession>
<evidence type="ECO:0000256" key="2">
    <source>
        <dbReference type="PROSITE-ProRule" id="PRU10038"/>
    </source>
</evidence>
<dbReference type="AlphaFoldDB" id="A0AAV0RZT8"/>
<name>A0AAV0RZT8_9ROSI</name>
<evidence type="ECO:0000256" key="1">
    <source>
        <dbReference type="ARBA" id="ARBA00010515"/>
    </source>
</evidence>
<dbReference type="PANTHER" id="PTHR23024:SF467">
    <property type="entry name" value="CARBOXYLESTERASE 12-RELATED"/>
    <property type="match status" value="1"/>
</dbReference>
<comment type="caution">
    <text evidence="4">The sequence shown here is derived from an EMBL/GenBank/DDBJ whole genome shotgun (WGS) entry which is preliminary data.</text>
</comment>
<protein>
    <recommendedName>
        <fullName evidence="3">Alpha/beta hydrolase fold-3 domain-containing protein</fullName>
    </recommendedName>
</protein>
<evidence type="ECO:0000313" key="5">
    <source>
        <dbReference type="Proteomes" id="UP001154282"/>
    </source>
</evidence>
<comment type="similarity">
    <text evidence="1">Belongs to the 'GDXG' lipolytic enzyme family.</text>
</comment>
<evidence type="ECO:0000313" key="4">
    <source>
        <dbReference type="EMBL" id="CAI0626391.1"/>
    </source>
</evidence>
<feature type="active site" evidence="2">
    <location>
        <position position="166"/>
    </location>
</feature>
<dbReference type="SUPFAM" id="SSF53474">
    <property type="entry name" value="alpha/beta-Hydrolases"/>
    <property type="match status" value="1"/>
</dbReference>
<gene>
    <name evidence="4" type="ORF">LITE_LOCUS50834</name>
</gene>
<evidence type="ECO:0000259" key="3">
    <source>
        <dbReference type="Pfam" id="PF07859"/>
    </source>
</evidence>
<dbReference type="InterPro" id="IPR033140">
    <property type="entry name" value="Lipase_GDXG_put_SER_AS"/>
</dbReference>